<accession>A0A1N7IYS1</accession>
<name>A0A1N7IYS1_9GAMM</name>
<dbReference type="Pfam" id="PF13356">
    <property type="entry name" value="Arm-DNA-bind_3"/>
    <property type="match status" value="1"/>
</dbReference>
<protein>
    <submittedName>
        <fullName evidence="8">Integrase</fullName>
    </submittedName>
</protein>
<dbReference type="Pfam" id="PF22022">
    <property type="entry name" value="Phage_int_M"/>
    <property type="match status" value="1"/>
</dbReference>
<dbReference type="AlphaFoldDB" id="A0A1N7IYS1"/>
<dbReference type="InterPro" id="IPR053876">
    <property type="entry name" value="Phage_int_M"/>
</dbReference>
<dbReference type="InterPro" id="IPR002104">
    <property type="entry name" value="Integrase_catalytic"/>
</dbReference>
<feature type="domain" description="Core-binding (CB)" evidence="7">
    <location>
        <begin position="105"/>
        <end position="186"/>
    </location>
</feature>
<evidence type="ECO:0000256" key="3">
    <source>
        <dbReference type="ARBA" id="ARBA00023125"/>
    </source>
</evidence>
<sequence length="417" mass="47126">MAKTTTPLTDVEIRNAKPKDKEYNLSDGRGLALRIKNTGSKVWIFNYQQPYTKKRTNLGFGNYPEVSLAQARLKRDEARQLLTQDIDPKDHRESQVAERTAELNNTLEKLAEQWLDIKRPSITEGHANSTWNSLALHVFPSLGGYPVSKLTAQKVIAVLRPIAAKGNLETVKRLCQRLNEIMIYAVNTGVIQHNPLAGIGKAFSAPKKQNAPTIKPEELPALMRSISRASIKFVTRCLIEWQLHTLARPSEAAGAKWDEIDFDQKLWIIPAERMKKRRTHSVPLTPQALAILEELKPISGHREHIFPADRNPRSHMNAQTANMALKRMGYENKLVAHGLRALGSTTLNEQGFDHDLIEAALAHVDKNEVRAAYNRSDYIKRRTTMMEWWSEHIEKCATNVTAIGGGSRRKVFDSIIK</sequence>
<dbReference type="NCBIfam" id="NF007246">
    <property type="entry name" value="PRK09692.1"/>
    <property type="match status" value="1"/>
</dbReference>
<dbReference type="SUPFAM" id="SSF56349">
    <property type="entry name" value="DNA breaking-rejoining enzymes"/>
    <property type="match status" value="1"/>
</dbReference>
<organism evidence="8 9">
    <name type="scientific">Thalassolituus maritimus</name>
    <dbReference type="NCBI Taxonomy" id="484498"/>
    <lineage>
        <taxon>Bacteria</taxon>
        <taxon>Pseudomonadati</taxon>
        <taxon>Pseudomonadota</taxon>
        <taxon>Gammaproteobacteria</taxon>
        <taxon>Oceanospirillales</taxon>
        <taxon>Oceanospirillaceae</taxon>
        <taxon>Thalassolituus</taxon>
    </lineage>
</organism>
<evidence type="ECO:0000259" key="6">
    <source>
        <dbReference type="PROSITE" id="PS51898"/>
    </source>
</evidence>
<dbReference type="InterPro" id="IPR010998">
    <property type="entry name" value="Integrase_recombinase_N"/>
</dbReference>
<dbReference type="InterPro" id="IPR013762">
    <property type="entry name" value="Integrase-like_cat_sf"/>
</dbReference>
<keyword evidence="4" id="KW-0233">DNA recombination</keyword>
<dbReference type="GO" id="GO:0006310">
    <property type="term" value="P:DNA recombination"/>
    <property type="evidence" value="ECO:0007669"/>
    <property type="project" value="UniProtKB-KW"/>
</dbReference>
<evidence type="ECO:0000313" key="8">
    <source>
        <dbReference type="EMBL" id="SIS42131.1"/>
    </source>
</evidence>
<dbReference type="PANTHER" id="PTHR30629:SF6">
    <property type="entry name" value="PROPHAGE INTEGRASE INTA-RELATED"/>
    <property type="match status" value="1"/>
</dbReference>
<proteinExistence type="inferred from homology"/>
<keyword evidence="9" id="KW-1185">Reference proteome</keyword>
<dbReference type="Pfam" id="PF00589">
    <property type="entry name" value="Phage_integrase"/>
    <property type="match status" value="1"/>
</dbReference>
<dbReference type="CDD" id="cd00801">
    <property type="entry name" value="INT_P4_C"/>
    <property type="match status" value="1"/>
</dbReference>
<evidence type="ECO:0000313" key="9">
    <source>
        <dbReference type="Proteomes" id="UP000185639"/>
    </source>
</evidence>
<feature type="domain" description="Tyr recombinase" evidence="6">
    <location>
        <begin position="209"/>
        <end position="386"/>
    </location>
</feature>
<dbReference type="Proteomes" id="UP000185639">
    <property type="component" value="Unassembled WGS sequence"/>
</dbReference>
<dbReference type="RefSeq" id="WP_076513424.1">
    <property type="nucleotide sequence ID" value="NZ_FTOH01000001.1"/>
</dbReference>
<reference evidence="9" key="1">
    <citation type="submission" date="2017-01" db="EMBL/GenBank/DDBJ databases">
        <authorList>
            <person name="Varghese N."/>
            <person name="Submissions S."/>
        </authorList>
    </citation>
    <scope>NUCLEOTIDE SEQUENCE [LARGE SCALE GENOMIC DNA]</scope>
    <source>
        <strain evidence="9">DSM 24913</strain>
    </source>
</reference>
<dbReference type="Gene3D" id="1.10.443.10">
    <property type="entry name" value="Intergrase catalytic core"/>
    <property type="match status" value="1"/>
</dbReference>
<dbReference type="GO" id="GO:0015074">
    <property type="term" value="P:DNA integration"/>
    <property type="evidence" value="ECO:0007669"/>
    <property type="project" value="UniProtKB-KW"/>
</dbReference>
<evidence type="ECO:0000259" key="7">
    <source>
        <dbReference type="PROSITE" id="PS51900"/>
    </source>
</evidence>
<comment type="similarity">
    <text evidence="1">Belongs to the 'phage' integrase family.</text>
</comment>
<evidence type="ECO:0000256" key="4">
    <source>
        <dbReference type="ARBA" id="ARBA00023172"/>
    </source>
</evidence>
<dbReference type="InterPro" id="IPR044068">
    <property type="entry name" value="CB"/>
</dbReference>
<evidence type="ECO:0000256" key="1">
    <source>
        <dbReference type="ARBA" id="ARBA00008857"/>
    </source>
</evidence>
<dbReference type="EMBL" id="FTOH01000001">
    <property type="protein sequence ID" value="SIS42131.1"/>
    <property type="molecule type" value="Genomic_DNA"/>
</dbReference>
<dbReference type="Gene3D" id="3.30.160.390">
    <property type="entry name" value="Integrase, DNA-binding domain"/>
    <property type="match status" value="1"/>
</dbReference>
<keyword evidence="2" id="KW-0229">DNA integration</keyword>
<dbReference type="OrthoDB" id="9795573at2"/>
<dbReference type="GO" id="GO:0003677">
    <property type="term" value="F:DNA binding"/>
    <property type="evidence" value="ECO:0007669"/>
    <property type="project" value="UniProtKB-UniRule"/>
</dbReference>
<evidence type="ECO:0000256" key="2">
    <source>
        <dbReference type="ARBA" id="ARBA00022908"/>
    </source>
</evidence>
<dbReference type="PANTHER" id="PTHR30629">
    <property type="entry name" value="PROPHAGE INTEGRASE"/>
    <property type="match status" value="1"/>
</dbReference>
<gene>
    <name evidence="8" type="ORF">SAMN05421686_101149</name>
</gene>
<dbReference type="InterPro" id="IPR025166">
    <property type="entry name" value="Integrase_DNA_bind_dom"/>
</dbReference>
<dbReference type="InterPro" id="IPR038488">
    <property type="entry name" value="Integrase_DNA-bd_sf"/>
</dbReference>
<dbReference type="PROSITE" id="PS51898">
    <property type="entry name" value="TYR_RECOMBINASE"/>
    <property type="match status" value="1"/>
</dbReference>
<evidence type="ECO:0000256" key="5">
    <source>
        <dbReference type="PROSITE-ProRule" id="PRU01248"/>
    </source>
</evidence>
<keyword evidence="3 5" id="KW-0238">DNA-binding</keyword>
<dbReference type="PROSITE" id="PS51900">
    <property type="entry name" value="CB"/>
    <property type="match status" value="1"/>
</dbReference>
<dbReference type="Gene3D" id="1.10.150.130">
    <property type="match status" value="1"/>
</dbReference>
<dbReference type="InterPro" id="IPR011010">
    <property type="entry name" value="DNA_brk_join_enz"/>
</dbReference>
<dbReference type="InterPro" id="IPR050808">
    <property type="entry name" value="Phage_Integrase"/>
</dbReference>